<feature type="domain" description="Helicase C-terminal" evidence="9">
    <location>
        <begin position="1"/>
        <end position="95"/>
    </location>
</feature>
<comment type="similarity">
    <text evidence="1">Belongs to the helicase family. RecQ subfamily.</text>
</comment>
<organism evidence="10 11">
    <name type="scientific">Clytia hemisphaerica</name>
    <dbReference type="NCBI Taxonomy" id="252671"/>
    <lineage>
        <taxon>Eukaryota</taxon>
        <taxon>Metazoa</taxon>
        <taxon>Cnidaria</taxon>
        <taxon>Hydrozoa</taxon>
        <taxon>Hydroidolina</taxon>
        <taxon>Leptothecata</taxon>
        <taxon>Obeliida</taxon>
        <taxon>Clytiidae</taxon>
        <taxon>Clytia</taxon>
    </lineage>
</organism>
<proteinExistence type="inferred from homology"/>
<reference evidence="10" key="1">
    <citation type="submission" date="2021-01" db="UniProtKB">
        <authorList>
            <consortium name="EnsemblMetazoa"/>
        </authorList>
    </citation>
    <scope>IDENTIFICATION</scope>
</reference>
<dbReference type="PROSITE" id="PS51194">
    <property type="entry name" value="HELICASE_CTER"/>
    <property type="match status" value="1"/>
</dbReference>
<keyword evidence="11" id="KW-1185">Reference proteome</keyword>
<evidence type="ECO:0000256" key="7">
    <source>
        <dbReference type="ARBA" id="ARBA00044542"/>
    </source>
</evidence>
<dbReference type="GO" id="GO:0005694">
    <property type="term" value="C:chromosome"/>
    <property type="evidence" value="ECO:0007669"/>
    <property type="project" value="TreeGrafter"/>
</dbReference>
<protein>
    <recommendedName>
        <fullName evidence="6">DNA 3'-5' helicase</fullName>
        <ecNumber evidence="6">5.6.2.4</ecNumber>
    </recommendedName>
    <alternativeName>
        <fullName evidence="7">DNA 3'-5' helicase BLM</fullName>
    </alternativeName>
</protein>
<dbReference type="AlphaFoldDB" id="A0A7M5XKR2"/>
<accession>A0A7M5XKR2</accession>
<dbReference type="GO" id="GO:0043138">
    <property type="term" value="F:3'-5' DNA helicase activity"/>
    <property type="evidence" value="ECO:0007669"/>
    <property type="project" value="UniProtKB-EC"/>
</dbReference>
<dbReference type="OrthoDB" id="5988705at2759"/>
<feature type="region of interest" description="Disordered" evidence="8">
    <location>
        <begin position="245"/>
        <end position="274"/>
    </location>
</feature>
<dbReference type="GO" id="GO:0003677">
    <property type="term" value="F:DNA binding"/>
    <property type="evidence" value="ECO:0007669"/>
    <property type="project" value="UniProtKB-KW"/>
</dbReference>
<dbReference type="SUPFAM" id="SSF52540">
    <property type="entry name" value="P-loop containing nucleoside triphosphate hydrolases"/>
    <property type="match status" value="1"/>
</dbReference>
<feature type="compositionally biased region" description="Acidic residues" evidence="8">
    <location>
        <begin position="245"/>
        <end position="255"/>
    </location>
</feature>
<evidence type="ECO:0000256" key="1">
    <source>
        <dbReference type="ARBA" id="ARBA00005446"/>
    </source>
</evidence>
<keyword evidence="2" id="KW-0238">DNA-binding</keyword>
<evidence type="ECO:0000256" key="3">
    <source>
        <dbReference type="ARBA" id="ARBA00023235"/>
    </source>
</evidence>
<dbReference type="EC" id="5.6.2.4" evidence="6"/>
<dbReference type="GO" id="GO:0000724">
    <property type="term" value="P:double-strand break repair via homologous recombination"/>
    <property type="evidence" value="ECO:0007669"/>
    <property type="project" value="TreeGrafter"/>
</dbReference>
<comment type="catalytic activity">
    <reaction evidence="5">
        <text>Couples ATP hydrolysis with the unwinding of duplex DNA by translocating in the 3'-5' direction.</text>
        <dbReference type="EC" id="5.6.2.4"/>
    </reaction>
</comment>
<evidence type="ECO:0000313" key="10">
    <source>
        <dbReference type="EnsemblMetazoa" id="CLYHEMP025357.1"/>
    </source>
</evidence>
<dbReference type="Gene3D" id="3.40.50.300">
    <property type="entry name" value="P-loop containing nucleotide triphosphate hydrolases"/>
    <property type="match status" value="1"/>
</dbReference>
<dbReference type="GO" id="GO:0005634">
    <property type="term" value="C:nucleus"/>
    <property type="evidence" value="ECO:0007669"/>
    <property type="project" value="TreeGrafter"/>
</dbReference>
<dbReference type="InterPro" id="IPR027417">
    <property type="entry name" value="P-loop_NTPase"/>
</dbReference>
<evidence type="ECO:0000256" key="8">
    <source>
        <dbReference type="SAM" id="MobiDB-lite"/>
    </source>
</evidence>
<evidence type="ECO:0000259" key="9">
    <source>
        <dbReference type="PROSITE" id="PS51194"/>
    </source>
</evidence>
<dbReference type="PANTHER" id="PTHR13710:SF153">
    <property type="entry name" value="RECQ-LIKE DNA HELICASE BLM"/>
    <property type="match status" value="1"/>
</dbReference>
<dbReference type="EnsemblMetazoa" id="CLYHEMT025357.1">
    <property type="protein sequence ID" value="CLYHEMP025357.1"/>
    <property type="gene ID" value="CLYHEMG025357"/>
</dbReference>
<sequence>MINKSLSDPNGKVRFLMATIAFGMGIDCKGLHTVIHFGTPSDMDDYFQESGRVGRDGAQSRAILLTYPHCLVSPKISKGMKAYAKNSEVCRRKVLMAQYSTDSFQSFQPLHLCCDVCEKQCDCNQEDCKSIDLHEFGLTDQTEPVVECSLNSDGIKYLKLKLTKLRESLIADHEGVVSPSISSGFSLECITQIVNIASCSLTEEDIYVKTALMNKSVITQIHELVRQVVTEPLFEKKDFDDEYYFSDESNDDSDPENSSRYRFSNDSSGESDCE</sequence>
<dbReference type="Proteomes" id="UP000594262">
    <property type="component" value="Unplaced"/>
</dbReference>
<dbReference type="PANTHER" id="PTHR13710">
    <property type="entry name" value="DNA HELICASE RECQ FAMILY MEMBER"/>
    <property type="match status" value="1"/>
</dbReference>
<dbReference type="GO" id="GO:0009378">
    <property type="term" value="F:four-way junction helicase activity"/>
    <property type="evidence" value="ECO:0007669"/>
    <property type="project" value="TreeGrafter"/>
</dbReference>
<evidence type="ECO:0000256" key="5">
    <source>
        <dbReference type="ARBA" id="ARBA00034617"/>
    </source>
</evidence>
<evidence type="ECO:0000256" key="4">
    <source>
        <dbReference type="ARBA" id="ARBA00023242"/>
    </source>
</evidence>
<evidence type="ECO:0000313" key="11">
    <source>
        <dbReference type="Proteomes" id="UP000594262"/>
    </source>
</evidence>
<dbReference type="GO" id="GO:0005737">
    <property type="term" value="C:cytoplasm"/>
    <property type="evidence" value="ECO:0007669"/>
    <property type="project" value="TreeGrafter"/>
</dbReference>
<evidence type="ECO:0000256" key="6">
    <source>
        <dbReference type="ARBA" id="ARBA00034808"/>
    </source>
</evidence>
<evidence type="ECO:0000256" key="2">
    <source>
        <dbReference type="ARBA" id="ARBA00023125"/>
    </source>
</evidence>
<name>A0A7M5XKR2_9CNID</name>
<keyword evidence="4" id="KW-0539">Nucleus</keyword>
<dbReference type="InterPro" id="IPR001650">
    <property type="entry name" value="Helicase_C-like"/>
</dbReference>
<dbReference type="Pfam" id="PF00271">
    <property type="entry name" value="Helicase_C"/>
    <property type="match status" value="1"/>
</dbReference>
<keyword evidence="3" id="KW-0413">Isomerase</keyword>